<dbReference type="Pfam" id="PF13456">
    <property type="entry name" value="RVT_3"/>
    <property type="match status" value="1"/>
</dbReference>
<keyword evidence="2 4" id="KW-0863">Zinc-finger</keyword>
<feature type="domain" description="RanBP2-type" evidence="6">
    <location>
        <begin position="271"/>
        <end position="300"/>
    </location>
</feature>
<dbReference type="Proteomes" id="UP000827721">
    <property type="component" value="Unassembled WGS sequence"/>
</dbReference>
<dbReference type="SMART" id="SM00547">
    <property type="entry name" value="ZnF_RBZ"/>
    <property type="match status" value="2"/>
</dbReference>
<feature type="region of interest" description="Disordered" evidence="5">
    <location>
        <begin position="514"/>
        <end position="578"/>
    </location>
</feature>
<feature type="compositionally biased region" description="Basic and acidic residues" evidence="5">
    <location>
        <begin position="569"/>
        <end position="578"/>
    </location>
</feature>
<sequence>MGGATRFLFLLTPSPLLHHHCPSLLRLSRHHHHRHHRLPPSFSSIFLHQHHSPLPLNPTTTTTSKCSRQLHIGASSLSHSPSPRISHPWSEFQSLLSNLSSSGYFNRTYGSHEYVAAPGLADNFVHAANACLSFAQDRPNLLGMLPKKDVEILVEYGAPFLFKNGDDSVTRMKSFLTNNVSFEFALVSDKANTVDLMRFLLSYASNLSSSLGTNNVYHRELVESSVRNLLGELAKLSNINPESNLSGSVQSQFPDRYGQMPRTFGQKIEMKRGDWICPSCSFMNFARNMKCLECEEARPKRQLTGGEWECPQCGFCNYWKNMVCLRCDCKQPGEVSLRSGPGYGNGGNASNADVNSRLAANEEKAQRWFSKVSQLDSTSDMSSAIADEDFPEIMPLRKGVNRFVVSTRKTPLERRLADAQYRRNLGNDGTPEGNDLQMGAADKTLDMKVKHSLDDILGRSSASSESRNTENPGETDSKYVPFVPLPADIRMAMEQSNNINFVPFVPFPPDYFAKKDKQHPDEADLTPKANGETSNSVMAGKSNDSKLSVPGMDGVQKSRWTGKSLEGSAVKEPDPLDMSEEAKAERWFRRVAQIKDISELSQIPDEDFPSIMPMRKGVNRFVVSKRKTPLERRLTSQQYRRNLPVVSSDLIEVLSFGLEMFLGKQNMKDNTKQSGADFSEEVVPSVSQVLDQNCATKRDLDVISFEKPGTPPDDGWSIGNSKFKELGLLSKRQEMKIVRTRYSALQVSTMLDRKVLPKATFASGLPRRFEIPRMMFSQRVGPLGHRLVKVLMRRNGPSISHLFFADNSLLFSKASVAECGTIQHILHSYSKASDSLVAKVLKNIYHPNCSFLEAKVSSSSSPIWRSFLWGHGLIEKVFSHKTLADNSLVSSLKTESGEWNVELIRAHFTNEEAEAIISLMPAPALCPDVLCWHKDKLAPKTTLHALWCCPDLKLIILSASPNLSSLTFIKLRRLLVQFLSRLLFAGLRPDLGAKRSVLEVEALAVLRGVEMALESGITSFMVESDSATTVNLVRSRSVILSEVGLYIEDIISKFDNVSFVDINFIPRTANSVAHGLAKFALQVSGNLVWMENVMSSIALLVLEDAHFRL</sequence>
<dbReference type="SUPFAM" id="SSF90209">
    <property type="entry name" value="Ran binding protein zinc finger-like"/>
    <property type="match status" value="1"/>
</dbReference>
<keyword evidence="3" id="KW-0862">Zinc</keyword>
<dbReference type="Gene3D" id="4.10.1060.10">
    <property type="entry name" value="Zinc finger, RanBP2-type"/>
    <property type="match status" value="1"/>
</dbReference>
<name>A0ABQ8I4Z2_9ROSI</name>
<keyword evidence="1" id="KW-0479">Metal-binding</keyword>
<dbReference type="InterPro" id="IPR001876">
    <property type="entry name" value="Znf_RanBP2"/>
</dbReference>
<dbReference type="PROSITE" id="PS01358">
    <property type="entry name" value="ZF_RANBP2_1"/>
    <property type="match status" value="2"/>
</dbReference>
<dbReference type="InterPro" id="IPR044730">
    <property type="entry name" value="RNase_H-like_dom_plant"/>
</dbReference>
<evidence type="ECO:0000256" key="3">
    <source>
        <dbReference type="ARBA" id="ARBA00022833"/>
    </source>
</evidence>
<dbReference type="EMBL" id="JAFEMO010000004">
    <property type="protein sequence ID" value="KAH7571631.1"/>
    <property type="molecule type" value="Genomic_DNA"/>
</dbReference>
<proteinExistence type="predicted"/>
<evidence type="ECO:0000256" key="1">
    <source>
        <dbReference type="ARBA" id="ARBA00022723"/>
    </source>
</evidence>
<evidence type="ECO:0000313" key="8">
    <source>
        <dbReference type="Proteomes" id="UP000827721"/>
    </source>
</evidence>
<gene>
    <name evidence="7" type="ORF">JRO89_XS04G0105300</name>
</gene>
<organism evidence="7 8">
    <name type="scientific">Xanthoceras sorbifolium</name>
    <dbReference type="NCBI Taxonomy" id="99658"/>
    <lineage>
        <taxon>Eukaryota</taxon>
        <taxon>Viridiplantae</taxon>
        <taxon>Streptophyta</taxon>
        <taxon>Embryophyta</taxon>
        <taxon>Tracheophyta</taxon>
        <taxon>Spermatophyta</taxon>
        <taxon>Magnoliopsida</taxon>
        <taxon>eudicotyledons</taxon>
        <taxon>Gunneridae</taxon>
        <taxon>Pentapetalae</taxon>
        <taxon>rosids</taxon>
        <taxon>malvids</taxon>
        <taxon>Sapindales</taxon>
        <taxon>Sapindaceae</taxon>
        <taxon>Xanthoceroideae</taxon>
        <taxon>Xanthoceras</taxon>
    </lineage>
</organism>
<feature type="domain" description="RanBP2-type" evidence="6">
    <location>
        <begin position="304"/>
        <end position="333"/>
    </location>
</feature>
<evidence type="ECO:0000256" key="4">
    <source>
        <dbReference type="PROSITE-ProRule" id="PRU00322"/>
    </source>
</evidence>
<dbReference type="CDD" id="cd06222">
    <property type="entry name" value="RNase_H_like"/>
    <property type="match status" value="1"/>
</dbReference>
<evidence type="ECO:0000256" key="5">
    <source>
        <dbReference type="SAM" id="MobiDB-lite"/>
    </source>
</evidence>
<dbReference type="InterPro" id="IPR036443">
    <property type="entry name" value="Znf_RanBP2_sf"/>
</dbReference>
<comment type="caution">
    <text evidence="7">The sequence shown here is derived from an EMBL/GenBank/DDBJ whole genome shotgun (WGS) entry which is preliminary data.</text>
</comment>
<reference evidence="7 8" key="1">
    <citation type="submission" date="2021-02" db="EMBL/GenBank/DDBJ databases">
        <title>Plant Genome Project.</title>
        <authorList>
            <person name="Zhang R.-G."/>
        </authorList>
    </citation>
    <scope>NUCLEOTIDE SEQUENCE [LARGE SCALE GENOMIC DNA]</scope>
    <source>
        <tissue evidence="7">Leaves</tissue>
    </source>
</reference>
<dbReference type="InterPro" id="IPR036397">
    <property type="entry name" value="RNaseH_sf"/>
</dbReference>
<protein>
    <recommendedName>
        <fullName evidence="6">RanBP2-type domain-containing protein</fullName>
    </recommendedName>
</protein>
<evidence type="ECO:0000313" key="7">
    <source>
        <dbReference type="EMBL" id="KAH7571631.1"/>
    </source>
</evidence>
<feature type="compositionally biased region" description="Polar residues" evidence="5">
    <location>
        <begin position="460"/>
        <end position="474"/>
    </location>
</feature>
<evidence type="ECO:0000259" key="6">
    <source>
        <dbReference type="PROSITE" id="PS50199"/>
    </source>
</evidence>
<dbReference type="PROSITE" id="PS50199">
    <property type="entry name" value="ZF_RANBP2_2"/>
    <property type="match status" value="2"/>
</dbReference>
<evidence type="ECO:0000256" key="2">
    <source>
        <dbReference type="ARBA" id="ARBA00022771"/>
    </source>
</evidence>
<dbReference type="PANTHER" id="PTHR23111:SF30">
    <property type="entry name" value="ZINC FINGER PROTEIN VAR3, CHLOROPLASTIC"/>
    <property type="match status" value="1"/>
</dbReference>
<dbReference type="Pfam" id="PF00641">
    <property type="entry name" value="Zn_ribbon_RanBP"/>
    <property type="match status" value="1"/>
</dbReference>
<dbReference type="PANTHER" id="PTHR23111">
    <property type="entry name" value="ZINC FINGER PROTEIN"/>
    <property type="match status" value="1"/>
</dbReference>
<dbReference type="InterPro" id="IPR002156">
    <property type="entry name" value="RNaseH_domain"/>
</dbReference>
<dbReference type="Gene3D" id="3.30.420.10">
    <property type="entry name" value="Ribonuclease H-like superfamily/Ribonuclease H"/>
    <property type="match status" value="1"/>
</dbReference>
<accession>A0ABQ8I4Z2</accession>
<feature type="region of interest" description="Disordered" evidence="5">
    <location>
        <begin position="456"/>
        <end position="479"/>
    </location>
</feature>
<keyword evidence="8" id="KW-1185">Reference proteome</keyword>